<organism evidence="15 16">
    <name type="scientific">Bombus impatiens</name>
    <name type="common">Bumblebee</name>
    <dbReference type="NCBI Taxonomy" id="132113"/>
    <lineage>
        <taxon>Eukaryota</taxon>
        <taxon>Metazoa</taxon>
        <taxon>Ecdysozoa</taxon>
        <taxon>Arthropoda</taxon>
        <taxon>Hexapoda</taxon>
        <taxon>Insecta</taxon>
        <taxon>Pterygota</taxon>
        <taxon>Neoptera</taxon>
        <taxon>Endopterygota</taxon>
        <taxon>Hymenoptera</taxon>
        <taxon>Apocrita</taxon>
        <taxon>Aculeata</taxon>
        <taxon>Apoidea</taxon>
        <taxon>Anthophila</taxon>
        <taxon>Apidae</taxon>
        <taxon>Bombus</taxon>
        <taxon>Pyrobombus</taxon>
    </lineage>
</organism>
<evidence type="ECO:0000256" key="4">
    <source>
        <dbReference type="ARBA" id="ARBA00022679"/>
    </source>
</evidence>
<dbReference type="InterPro" id="IPR029063">
    <property type="entry name" value="SAM-dependent_MTases_sf"/>
</dbReference>
<gene>
    <name evidence="16 17" type="primary">LOC100746883</name>
</gene>
<feature type="binding site" evidence="11">
    <location>
        <position position="244"/>
    </location>
    <ligand>
        <name>S-adenosyl-L-methionine</name>
        <dbReference type="ChEBI" id="CHEBI:59789"/>
    </ligand>
</feature>
<comment type="similarity">
    <text evidence="10">Belongs to the class I-like SAM-binding methyltransferase superfamily. mRNA cap 0 methyltransferase family.</text>
</comment>
<feature type="site" description="mRNA cap binding" evidence="12">
    <location>
        <position position="170"/>
    </location>
</feature>
<proteinExistence type="inferred from homology"/>
<evidence type="ECO:0000313" key="16">
    <source>
        <dbReference type="RefSeq" id="XP_003487207.2"/>
    </source>
</evidence>
<dbReference type="Pfam" id="PF03291">
    <property type="entry name" value="mRNA_G-N7_MeTrfase"/>
    <property type="match status" value="1"/>
</dbReference>
<dbReference type="PANTHER" id="PTHR12189:SF2">
    <property type="entry name" value="MRNA CAP GUANINE-N7 METHYLTRANSFERASE"/>
    <property type="match status" value="1"/>
</dbReference>
<feature type="site" description="mRNA cap binding" evidence="12">
    <location>
        <position position="195"/>
    </location>
</feature>
<evidence type="ECO:0000256" key="11">
    <source>
        <dbReference type="PIRSR" id="PIRSR028762-1"/>
    </source>
</evidence>
<dbReference type="Gene3D" id="3.40.50.150">
    <property type="entry name" value="Vaccinia Virus protein VP39"/>
    <property type="match status" value="1"/>
</dbReference>
<keyword evidence="4 10" id="KW-0808">Transferase</keyword>
<feature type="compositionally biased region" description="Basic and acidic residues" evidence="13">
    <location>
        <begin position="8"/>
        <end position="25"/>
    </location>
</feature>
<dbReference type="PIRSF" id="PIRSF028762">
    <property type="entry name" value="ABD1"/>
    <property type="match status" value="1"/>
</dbReference>
<feature type="domain" description="MRNA cap 0 methyltransferase" evidence="14">
    <location>
        <begin position="125"/>
        <end position="437"/>
    </location>
</feature>
<accession>A0A6P3DS34</accession>
<sequence>MSASEVMNKAKEKQDEILSEKDNEKTIPTIKSQTFSRERKKKIEVNDKSHTQIKYSRTKEHCSDVNSPKRVRYDAEQNVNNTSADLTTSNSEKTKESSSKEEHIENSLLVVQHYNSVLNKDRNKSRILYMRNFNNWIKSMLILEFINKTPTNARLKVLDMCCGKGGDLFKWEKMNAAHLICTDLADVTMQQCQDRYKQMSKRYSQERRYFPIFSAEFITADCTKVQLRTKFKDPSISLDLVSCQFAFHYCFESLQQAECMFRNASECLKPGGYFIGTIPNAYDLVSRWQKCDGDGFGNDIYSVEFFCDKTKPPLFGAKYHFQLEGVVNCPEFLVYLPVFRKLASKFDLNLVLFERFDNFYERMKDGDKGRMLLSKIQSLETYPPRREVQLTGNPDKDYQHAKEYCSQKTSTRCEIGTLSQTEWEVTSLYAVFSFEKMKPGWKQHWNM</sequence>
<feature type="site" description="mRNA cap binding" evidence="12">
    <location>
        <position position="331"/>
    </location>
</feature>
<protein>
    <recommendedName>
        <fullName evidence="10">mRNA cap guanine-N(7) methyltransferase</fullName>
        <ecNumber evidence="10">2.1.1.56</ecNumber>
    </recommendedName>
    <alternativeName>
        <fullName evidence="10">mRNA (guanine-N(7))-methyltransferase</fullName>
    </alternativeName>
    <alternativeName>
        <fullName evidence="10">mRNA cap methyltransferase</fullName>
    </alternativeName>
</protein>
<dbReference type="GO" id="GO:0005634">
    <property type="term" value="C:nucleus"/>
    <property type="evidence" value="ECO:0007669"/>
    <property type="project" value="UniProtKB-SubCell"/>
</dbReference>
<feature type="binding site" evidence="11">
    <location>
        <position position="221"/>
    </location>
    <ligand>
        <name>S-adenosyl-L-methionine</name>
        <dbReference type="ChEBI" id="CHEBI:59789"/>
    </ligand>
</feature>
<dbReference type="KEGG" id="bim:100746883"/>
<feature type="compositionally biased region" description="Basic and acidic residues" evidence="13">
    <location>
        <begin position="92"/>
        <end position="102"/>
    </location>
</feature>
<feature type="binding site" evidence="12">
    <location>
        <begin position="134"/>
        <end position="135"/>
    </location>
    <ligand>
        <name>mRNA</name>
        <dbReference type="ChEBI" id="CHEBI:33699"/>
    </ligand>
</feature>
<dbReference type="GO" id="GO:0004482">
    <property type="term" value="F:mRNA 5'-cap (guanine-N7-)-methyltransferase activity"/>
    <property type="evidence" value="ECO:0007669"/>
    <property type="project" value="UniProtKB-EC"/>
</dbReference>
<dbReference type="CTD" id="8731"/>
<dbReference type="InterPro" id="IPR039753">
    <property type="entry name" value="RG7MT1"/>
</dbReference>
<evidence type="ECO:0000256" key="8">
    <source>
        <dbReference type="ARBA" id="ARBA00023242"/>
    </source>
</evidence>
<feature type="site" description="mRNA cap binding" evidence="12">
    <location>
        <position position="429"/>
    </location>
</feature>
<dbReference type="SUPFAM" id="SSF53335">
    <property type="entry name" value="S-adenosyl-L-methionine-dependent methyltransferases"/>
    <property type="match status" value="1"/>
</dbReference>
<feature type="compositionally biased region" description="Basic and acidic residues" evidence="13">
    <location>
        <begin position="41"/>
        <end position="50"/>
    </location>
</feature>
<keyword evidence="3 10" id="KW-0507">mRNA processing</keyword>
<keyword evidence="6 10" id="KW-0694">RNA-binding</keyword>
<evidence type="ECO:0000256" key="10">
    <source>
        <dbReference type="PIRNR" id="PIRNR028762"/>
    </source>
</evidence>
<evidence type="ECO:0000259" key="14">
    <source>
        <dbReference type="PROSITE" id="PS51562"/>
    </source>
</evidence>
<evidence type="ECO:0000256" key="6">
    <source>
        <dbReference type="ARBA" id="ARBA00022884"/>
    </source>
</evidence>
<reference evidence="16 17" key="1">
    <citation type="submission" date="2025-04" db="UniProtKB">
        <authorList>
            <consortium name="RefSeq"/>
        </authorList>
    </citation>
    <scope>IDENTIFICATION</scope>
</reference>
<evidence type="ECO:0000256" key="9">
    <source>
        <dbReference type="ARBA" id="ARBA00044712"/>
    </source>
</evidence>
<evidence type="ECO:0000256" key="7">
    <source>
        <dbReference type="ARBA" id="ARBA00023042"/>
    </source>
</evidence>
<dbReference type="InterPro" id="IPR016899">
    <property type="entry name" value="mRNA_G-N7_MeTrfase_euk"/>
</dbReference>
<dbReference type="EC" id="2.1.1.56" evidence="10"/>
<evidence type="ECO:0000256" key="12">
    <source>
        <dbReference type="PIRSR" id="PIRSR028762-2"/>
    </source>
</evidence>
<dbReference type="GeneID" id="100746883"/>
<evidence type="ECO:0000313" key="17">
    <source>
        <dbReference type="RefSeq" id="XP_033175130.1"/>
    </source>
</evidence>
<keyword evidence="15" id="KW-1185">Reference proteome</keyword>
<evidence type="ECO:0000256" key="2">
    <source>
        <dbReference type="ARBA" id="ARBA00022603"/>
    </source>
</evidence>
<keyword evidence="2 10" id="KW-0489">Methyltransferase</keyword>
<evidence type="ECO:0000256" key="1">
    <source>
        <dbReference type="ARBA" id="ARBA00004123"/>
    </source>
</evidence>
<dbReference type="InterPro" id="IPR004971">
    <property type="entry name" value="mRNA_G-N7_MeTrfase_dom"/>
</dbReference>
<comment type="catalytic activity">
    <reaction evidence="9">
        <text>a 5'-end (5'-triphosphoguanosine)-ribonucleoside in mRNA + S-adenosyl-L-methionine = a 5'-end (N(7)-methyl 5'-triphosphoguanosine)-ribonucleoside in mRNA + S-adenosyl-L-homocysteine</text>
        <dbReference type="Rhea" id="RHEA:67008"/>
        <dbReference type="Rhea" id="RHEA-COMP:17166"/>
        <dbReference type="Rhea" id="RHEA-COMP:17167"/>
        <dbReference type="ChEBI" id="CHEBI:57856"/>
        <dbReference type="ChEBI" id="CHEBI:59789"/>
        <dbReference type="ChEBI" id="CHEBI:156461"/>
        <dbReference type="ChEBI" id="CHEBI:167617"/>
        <dbReference type="EC" id="2.1.1.56"/>
    </reaction>
</comment>
<dbReference type="AlphaFoldDB" id="A0A6P3DS34"/>
<comment type="subcellular location">
    <subcellularLocation>
        <location evidence="1 10">Nucleus</location>
    </subcellularLocation>
</comment>
<dbReference type="OrthoDB" id="10248867at2759"/>
<dbReference type="GO" id="GO:0003723">
    <property type="term" value="F:RNA binding"/>
    <property type="evidence" value="ECO:0007669"/>
    <property type="project" value="UniProtKB-KW"/>
</dbReference>
<dbReference type="PANTHER" id="PTHR12189">
    <property type="entry name" value="MRNA GUANINE-7- METHYLTRANSFERASE"/>
    <property type="match status" value="1"/>
</dbReference>
<dbReference type="PROSITE" id="PS51562">
    <property type="entry name" value="RNA_CAP0_MT"/>
    <property type="match status" value="1"/>
</dbReference>
<keyword evidence="8 10" id="KW-0539">Nucleus</keyword>
<feature type="site" description="mRNA cap binding" evidence="12">
    <location>
        <position position="248"/>
    </location>
</feature>
<dbReference type="RefSeq" id="XP_033175130.1">
    <property type="nucleotide sequence ID" value="XM_033319239.1"/>
</dbReference>
<evidence type="ECO:0000256" key="3">
    <source>
        <dbReference type="ARBA" id="ARBA00022664"/>
    </source>
</evidence>
<evidence type="ECO:0000256" key="5">
    <source>
        <dbReference type="ARBA" id="ARBA00022691"/>
    </source>
</evidence>
<feature type="binding site" evidence="11">
    <location>
        <position position="249"/>
    </location>
    <ligand>
        <name>S-adenosyl-L-methionine</name>
        <dbReference type="ChEBI" id="CHEBI:59789"/>
    </ligand>
</feature>
<keyword evidence="5 10" id="KW-0949">S-adenosyl-L-methionine</keyword>
<dbReference type="RefSeq" id="XP_003487207.2">
    <property type="nucleotide sequence ID" value="XM_003487159.4"/>
</dbReference>
<feature type="compositionally biased region" description="Polar residues" evidence="13">
    <location>
        <begin position="77"/>
        <end position="86"/>
    </location>
</feature>
<evidence type="ECO:0000256" key="13">
    <source>
        <dbReference type="SAM" id="MobiDB-lite"/>
    </source>
</evidence>
<evidence type="ECO:0000313" key="15">
    <source>
        <dbReference type="Proteomes" id="UP000515180"/>
    </source>
</evidence>
<dbReference type="OMA" id="HYCFESM"/>
<feature type="binding site" evidence="11">
    <location>
        <position position="161"/>
    </location>
    <ligand>
        <name>S-adenosyl-L-methionine</name>
        <dbReference type="ChEBI" id="CHEBI:59789"/>
    </ligand>
</feature>
<dbReference type="CDD" id="cd02440">
    <property type="entry name" value="AdoMet_MTases"/>
    <property type="match status" value="1"/>
</dbReference>
<feature type="region of interest" description="Disordered" evidence="13">
    <location>
        <begin position="1"/>
        <end position="102"/>
    </location>
</feature>
<keyword evidence="7 10" id="KW-0506">mRNA capping</keyword>
<feature type="site" description="mRNA cap binding" evidence="12">
    <location>
        <position position="164"/>
    </location>
</feature>
<feature type="binding site" evidence="11">
    <location>
        <position position="183"/>
    </location>
    <ligand>
        <name>S-adenosyl-L-methionine</name>
        <dbReference type="ChEBI" id="CHEBI:59789"/>
    </ligand>
</feature>
<name>A0A6P3DS34_BOMIM</name>
<feature type="binding site" evidence="11">
    <location>
        <position position="138"/>
    </location>
    <ligand>
        <name>S-adenosyl-L-methionine</name>
        <dbReference type="ChEBI" id="CHEBI:59789"/>
    </ligand>
</feature>
<dbReference type="Proteomes" id="UP000515180">
    <property type="component" value="Unplaced"/>
</dbReference>